<dbReference type="InterPro" id="IPR007217">
    <property type="entry name" value="Per1-like"/>
</dbReference>
<dbReference type="GO" id="GO:0005789">
    <property type="term" value="C:endoplasmic reticulum membrane"/>
    <property type="evidence" value="ECO:0007669"/>
    <property type="project" value="UniProtKB-SubCell"/>
</dbReference>
<evidence type="ECO:0000256" key="5">
    <source>
        <dbReference type="ARBA" id="ARBA00022989"/>
    </source>
</evidence>
<keyword evidence="4" id="KW-0732">Signal</keyword>
<keyword evidence="6 7" id="KW-0472">Membrane</keyword>
<evidence type="ECO:0000313" key="10">
    <source>
        <dbReference type="Proteomes" id="UP001140091"/>
    </source>
</evidence>
<protein>
    <recommendedName>
        <fullName evidence="7">Post-GPI attachment to proteins factor 3</fullName>
    </recommendedName>
</protein>
<dbReference type="PANTHER" id="PTHR13148:SF0">
    <property type="entry name" value="POST-GPI ATTACHMENT TO PROTEINS FACTOR 3"/>
    <property type="match status" value="1"/>
</dbReference>
<feature type="non-terminal residue" evidence="9">
    <location>
        <position position="1"/>
    </location>
</feature>
<feature type="transmembrane region" description="Helical" evidence="7">
    <location>
        <begin position="229"/>
        <end position="250"/>
    </location>
</feature>
<proteinExistence type="inferred from homology"/>
<gene>
    <name evidence="9" type="ORF">H1R20_g1015</name>
</gene>
<comment type="function">
    <text evidence="7">Involved in the lipid remodeling steps of GPI-anchor maturation.</text>
</comment>
<sequence length="295" mass="33899">MNEPKLYPYNQQQPQPTAPMSVNGGNRNALNMPVRPDGQRDWSYGLYGCFGDVRTSPNHGTWKSTWGSKPIPLSLYLTRWSCQDDCKYTCMHSITAKAISSGRPVQQYYGKWPFWRYAGMQEPASVVFSVFNLWAHWKGFKTVKRRLPNDHPMKKLYLVWAVLSMNAWIWSAVFHTRDLPITEKLDYFSAALAILSALYYTFIRLFHLYRLPSGGKLTNSRAPSLASSLAPKPLLAIVFLLTYMGHITYLTSGPRFDYSYNTIFNLVLGLLHNLLWTLYSLPSISVLRSYESRVI</sequence>
<keyword evidence="7" id="KW-0256">Endoplasmic reticulum</keyword>
<dbReference type="EMBL" id="JANBPK010000183">
    <property type="protein sequence ID" value="KAJ2936080.1"/>
    <property type="molecule type" value="Genomic_DNA"/>
</dbReference>
<evidence type="ECO:0000256" key="1">
    <source>
        <dbReference type="ARBA" id="ARBA00004127"/>
    </source>
</evidence>
<feature type="transmembrane region" description="Helical" evidence="7">
    <location>
        <begin position="187"/>
        <end position="209"/>
    </location>
</feature>
<dbReference type="OrthoDB" id="419770at2759"/>
<comment type="caution">
    <text evidence="9">The sequence shown here is derived from an EMBL/GenBank/DDBJ whole genome shotgun (WGS) entry which is preliminary data.</text>
</comment>
<evidence type="ECO:0000256" key="3">
    <source>
        <dbReference type="ARBA" id="ARBA00022692"/>
    </source>
</evidence>
<dbReference type="GO" id="GO:0006506">
    <property type="term" value="P:GPI anchor biosynthetic process"/>
    <property type="evidence" value="ECO:0007669"/>
    <property type="project" value="UniProtKB-KW"/>
</dbReference>
<evidence type="ECO:0000256" key="7">
    <source>
        <dbReference type="RuleBase" id="RU365066"/>
    </source>
</evidence>
<organism evidence="9 10">
    <name type="scientific">Candolleomyces eurysporus</name>
    <dbReference type="NCBI Taxonomy" id="2828524"/>
    <lineage>
        <taxon>Eukaryota</taxon>
        <taxon>Fungi</taxon>
        <taxon>Dikarya</taxon>
        <taxon>Basidiomycota</taxon>
        <taxon>Agaricomycotina</taxon>
        <taxon>Agaricomycetes</taxon>
        <taxon>Agaricomycetidae</taxon>
        <taxon>Agaricales</taxon>
        <taxon>Agaricineae</taxon>
        <taxon>Psathyrellaceae</taxon>
        <taxon>Candolleomyces</taxon>
    </lineage>
</organism>
<keyword evidence="3 7" id="KW-0812">Transmembrane</keyword>
<dbReference type="GO" id="GO:0016788">
    <property type="term" value="F:hydrolase activity, acting on ester bonds"/>
    <property type="evidence" value="ECO:0007669"/>
    <property type="project" value="TreeGrafter"/>
</dbReference>
<feature type="transmembrane region" description="Helical" evidence="7">
    <location>
        <begin position="262"/>
        <end position="281"/>
    </location>
</feature>
<comment type="subcellular location">
    <subcellularLocation>
        <location evidence="1">Endomembrane system</location>
        <topology evidence="1">Multi-pass membrane protein</topology>
    </subcellularLocation>
    <subcellularLocation>
        <location evidence="7">Endoplasmic reticulum membrane</location>
        <topology evidence="7">Multi-pass membrane protein</topology>
    </subcellularLocation>
</comment>
<name>A0A9W8ML83_9AGAR</name>
<accession>A0A9W8ML83</accession>
<keyword evidence="10" id="KW-1185">Reference proteome</keyword>
<evidence type="ECO:0000256" key="8">
    <source>
        <dbReference type="SAM" id="MobiDB-lite"/>
    </source>
</evidence>
<evidence type="ECO:0000256" key="4">
    <source>
        <dbReference type="ARBA" id="ARBA00022729"/>
    </source>
</evidence>
<comment type="similarity">
    <text evidence="7">Belongs to the PGAP3 family.</text>
</comment>
<feature type="compositionally biased region" description="Polar residues" evidence="8">
    <location>
        <begin position="9"/>
        <end position="24"/>
    </location>
</feature>
<feature type="region of interest" description="Disordered" evidence="8">
    <location>
        <begin position="1"/>
        <end position="24"/>
    </location>
</feature>
<evidence type="ECO:0000256" key="2">
    <source>
        <dbReference type="ARBA" id="ARBA00022502"/>
    </source>
</evidence>
<keyword evidence="5 7" id="KW-1133">Transmembrane helix</keyword>
<reference evidence="9" key="1">
    <citation type="submission" date="2022-06" db="EMBL/GenBank/DDBJ databases">
        <title>Genome Sequence of Candolleomyces eurysporus.</title>
        <authorList>
            <person name="Buettner E."/>
        </authorList>
    </citation>
    <scope>NUCLEOTIDE SEQUENCE</scope>
    <source>
        <strain evidence="9">VTCC 930004</strain>
    </source>
</reference>
<evidence type="ECO:0000313" key="9">
    <source>
        <dbReference type="EMBL" id="KAJ2936080.1"/>
    </source>
</evidence>
<keyword evidence="2 7" id="KW-0337">GPI-anchor biosynthesis</keyword>
<dbReference type="Pfam" id="PF04080">
    <property type="entry name" value="Per1"/>
    <property type="match status" value="1"/>
</dbReference>
<dbReference type="Proteomes" id="UP001140091">
    <property type="component" value="Unassembled WGS sequence"/>
</dbReference>
<dbReference type="PANTHER" id="PTHR13148">
    <property type="entry name" value="PER1-RELATED"/>
    <property type="match status" value="1"/>
</dbReference>
<evidence type="ECO:0000256" key="6">
    <source>
        <dbReference type="ARBA" id="ARBA00023136"/>
    </source>
</evidence>
<feature type="transmembrane region" description="Helical" evidence="7">
    <location>
        <begin position="156"/>
        <end position="175"/>
    </location>
</feature>
<comment type="caution">
    <text evidence="7">Lacks conserved residue(s) required for the propagation of feature annotation.</text>
</comment>
<dbReference type="AlphaFoldDB" id="A0A9W8ML83"/>